<keyword evidence="2" id="KW-0732">Signal</keyword>
<dbReference type="EMBL" id="ALWX01000084">
    <property type="protein sequence ID" value="EKA60022.1"/>
    <property type="molecule type" value="Genomic_DNA"/>
</dbReference>
<dbReference type="PANTHER" id="PTHR47572:SF4">
    <property type="entry name" value="LACTONASE DRP35"/>
    <property type="match status" value="1"/>
</dbReference>
<evidence type="ECO:0000256" key="1">
    <source>
        <dbReference type="ARBA" id="ARBA00008853"/>
    </source>
</evidence>
<evidence type="ECO:0000256" key="2">
    <source>
        <dbReference type="SAM" id="SignalP"/>
    </source>
</evidence>
<dbReference type="Proteomes" id="UP000004474">
    <property type="component" value="Unassembled WGS sequence"/>
</dbReference>
<name>K1E3R0_9MICO</name>
<evidence type="ECO:0000313" key="6">
    <source>
        <dbReference type="Proteomes" id="UP000004474"/>
    </source>
</evidence>
<comment type="caution">
    <text evidence="4">The sequence shown here is derived from an EMBL/GenBank/DDBJ whole genome shotgun (WGS) entry which is preliminary data.</text>
</comment>
<dbReference type="SUPFAM" id="SSF63825">
    <property type="entry name" value="YWTD domain"/>
    <property type="match status" value="1"/>
</dbReference>
<feature type="signal peptide" evidence="2">
    <location>
        <begin position="1"/>
        <end position="28"/>
    </location>
</feature>
<evidence type="ECO:0000313" key="4">
    <source>
        <dbReference type="EMBL" id="EKA60022.1"/>
    </source>
</evidence>
<evidence type="ECO:0000313" key="7">
    <source>
        <dbReference type="Proteomes" id="UP000288711"/>
    </source>
</evidence>
<reference evidence="5 7" key="1">
    <citation type="journal article" date="2009" name="Int. J. Syst. Evol. Microbiol.">
        <title>Janibacter hoylei sp. nov., Bacillus isronensis sp. nov. and Bacillus aryabhattai sp. nov., isolated from cryotubes used for collecting air from the upper atmosphere.</title>
        <authorList>
            <person name="Shivaji S."/>
            <person name="Chaturvedi P."/>
            <person name="Begum Z."/>
            <person name="Pindi P.K."/>
            <person name="Manorama R."/>
            <person name="Padmanaban D.A."/>
            <person name="Shouche Y.S."/>
            <person name="Pawar S."/>
            <person name="Vaishampayan P."/>
            <person name="Dutt C.B."/>
            <person name="Datta G.N."/>
            <person name="Manchanda R.K."/>
            <person name="Rao U.R."/>
            <person name="Bhargava P.M."/>
            <person name="Narlikar J.V."/>
        </authorList>
    </citation>
    <scope>NUCLEOTIDE SEQUENCE [LARGE SCALE GENOMIC DNA]</scope>
    <source>
        <strain evidence="5 7">PVAS-1</strain>
    </source>
</reference>
<dbReference type="RefSeq" id="WP_007929558.1">
    <property type="nucleotide sequence ID" value="NZ_ALWX01000084.1"/>
</dbReference>
<dbReference type="PATRIC" id="fig|1210046.3.peg.2890"/>
<sequence>MRHLTRTTIVAAAAALTLIAAPSAGAVAAPTTSVAVTDGLDVNIGGWAEGAAILADGDLLVANLNQHKIQRVDAQTHQITTVAEVADPSQMVVDGDTVYVVTGNTPASIFTRKGGVFAIDLTTGARRTVTTGMGEANGMARLPDGDLVVSVTLGGDAGVHRVAPQTGERRRLTSSFPTPNGVAVGPQGQLYVGSTLLGAVFRVDPSTGATQRVAGVSTSLDDFAVRSDGTIVGATTLGFVDELDPATGRSRPLLSGYVGGTSVRLLSDDRAVITTATGRVVVVDLP</sequence>
<proteinExistence type="inferred from homology"/>
<dbReference type="AlphaFoldDB" id="K1E3R0"/>
<dbReference type="InterPro" id="IPR011042">
    <property type="entry name" value="6-blade_b-propeller_TolB-like"/>
</dbReference>
<dbReference type="OrthoDB" id="241638at2"/>
<dbReference type="Gene3D" id="2.120.10.30">
    <property type="entry name" value="TolB, C-terminal domain"/>
    <property type="match status" value="2"/>
</dbReference>
<dbReference type="eggNOG" id="COG3386">
    <property type="taxonomic scope" value="Bacteria"/>
</dbReference>
<dbReference type="Proteomes" id="UP000288711">
    <property type="component" value="Unassembled WGS sequence"/>
</dbReference>
<dbReference type="STRING" id="1210046.B277_15043"/>
<keyword evidence="7" id="KW-1185">Reference proteome</keyword>
<dbReference type="InterPro" id="IPR051262">
    <property type="entry name" value="SMP-30/CGR1_Lactonase"/>
</dbReference>
<dbReference type="EMBL" id="PIPF01000016">
    <property type="protein sequence ID" value="RWU81352.1"/>
    <property type="molecule type" value="Genomic_DNA"/>
</dbReference>
<accession>K1E3R0</accession>
<organism evidence="4 6">
    <name type="scientific">Janibacter hoylei PVAS-1</name>
    <dbReference type="NCBI Taxonomy" id="1210046"/>
    <lineage>
        <taxon>Bacteria</taxon>
        <taxon>Bacillati</taxon>
        <taxon>Actinomycetota</taxon>
        <taxon>Actinomycetes</taxon>
        <taxon>Micrococcales</taxon>
        <taxon>Intrasporangiaceae</taxon>
        <taxon>Janibacter</taxon>
    </lineage>
</organism>
<dbReference type="InterPro" id="IPR002372">
    <property type="entry name" value="PQQ_rpt_dom"/>
</dbReference>
<feature type="domain" description="Pyrrolo-quinoline quinone repeat" evidence="3">
    <location>
        <begin position="78"/>
        <end position="211"/>
    </location>
</feature>
<evidence type="ECO:0000259" key="3">
    <source>
        <dbReference type="Pfam" id="PF13360"/>
    </source>
</evidence>
<protein>
    <recommendedName>
        <fullName evidence="3">Pyrrolo-quinoline quinone repeat domain-containing protein</fullName>
    </recommendedName>
</protein>
<evidence type="ECO:0000313" key="5">
    <source>
        <dbReference type="EMBL" id="RWU81352.1"/>
    </source>
</evidence>
<gene>
    <name evidence="4" type="ORF">B277_15043</name>
    <name evidence="5" type="ORF">CWN80_15010</name>
</gene>
<reference evidence="4 6" key="2">
    <citation type="journal article" date="2012" name="J. Bacteriol.">
        <title>Genome Sequence of Janibacter hoylei MTCC8307, Isolated from the Stratospheric Air.</title>
        <authorList>
            <person name="Pawar S.P."/>
            <person name="Dhotre D.P."/>
            <person name="Shetty S.A."/>
            <person name="Chowdhury S.P."/>
            <person name="Chaudhari B.L."/>
            <person name="Shouche Y.S."/>
        </authorList>
    </citation>
    <scope>NUCLEOTIDE SEQUENCE [LARGE SCALE GENOMIC DNA]</scope>
    <source>
        <strain evidence="4 6">PVAS-1</strain>
    </source>
</reference>
<feature type="chain" id="PRO_5044735179" description="Pyrrolo-quinoline quinone repeat domain-containing protein" evidence="2">
    <location>
        <begin position="29"/>
        <end position="286"/>
    </location>
</feature>
<reference evidence="5" key="3">
    <citation type="submission" date="2017-11" db="EMBL/GenBank/DDBJ databases">
        <authorList>
            <person name="Seuylemezian A."/>
            <person name="Cooper K."/>
            <person name="Vaishampayan P."/>
        </authorList>
    </citation>
    <scope>NUCLEOTIDE SEQUENCE</scope>
    <source>
        <strain evidence="5">PVAS-1</strain>
    </source>
</reference>
<dbReference type="Pfam" id="PF13360">
    <property type="entry name" value="PQQ_2"/>
    <property type="match status" value="1"/>
</dbReference>
<dbReference type="PANTHER" id="PTHR47572">
    <property type="entry name" value="LIPOPROTEIN-RELATED"/>
    <property type="match status" value="1"/>
</dbReference>
<comment type="similarity">
    <text evidence="1">Belongs to the SMP-30/CGR1 family.</text>
</comment>